<reference evidence="2 3" key="1">
    <citation type="submission" date="2019-09" db="EMBL/GenBank/DDBJ databases">
        <title>Whole genome sequencing of Microbacterium maritypicum.</title>
        <authorList>
            <person name="Lenchi N."/>
        </authorList>
    </citation>
    <scope>NUCLEOTIDE SEQUENCE [LARGE SCALE GENOMIC DNA]</scope>
    <source>
        <strain evidence="2 3">DSM 12512</strain>
    </source>
</reference>
<protein>
    <submittedName>
        <fullName evidence="2">Uncharacterized protein</fullName>
    </submittedName>
</protein>
<proteinExistence type="predicted"/>
<comment type="caution">
    <text evidence="2">The sequence shown here is derived from an EMBL/GenBank/DDBJ whole genome shotgun (WGS) entry which is preliminary data.</text>
</comment>
<accession>A0AAD3X556</accession>
<name>A0AAD3X556_MICMQ</name>
<feature type="coiled-coil region" evidence="1">
    <location>
        <begin position="21"/>
        <end position="48"/>
    </location>
</feature>
<sequence>MSPHRTFPVESRTPHISPASFLFMRSEIERLQRELASAERELFAVRVDRDHWYMKANYTPEQIAEFYHRASQGLDENGAWLWPDSVRTTR</sequence>
<organism evidence="2 3">
    <name type="scientific">Microbacterium maritypicum</name>
    <name type="common">Microbacterium liquefaciens</name>
    <dbReference type="NCBI Taxonomy" id="33918"/>
    <lineage>
        <taxon>Bacteria</taxon>
        <taxon>Bacillati</taxon>
        <taxon>Actinomycetota</taxon>
        <taxon>Actinomycetes</taxon>
        <taxon>Micrococcales</taxon>
        <taxon>Microbacteriaceae</taxon>
        <taxon>Microbacterium</taxon>
    </lineage>
</organism>
<dbReference type="RefSeq" id="WP_151486448.1">
    <property type="nucleotide sequence ID" value="NZ_WAAQ01000001.1"/>
</dbReference>
<gene>
    <name evidence="2" type="ORF">F6W70_09155</name>
</gene>
<dbReference type="Proteomes" id="UP000436027">
    <property type="component" value="Unassembled WGS sequence"/>
</dbReference>
<evidence type="ECO:0000256" key="1">
    <source>
        <dbReference type="SAM" id="Coils"/>
    </source>
</evidence>
<evidence type="ECO:0000313" key="3">
    <source>
        <dbReference type="Proteomes" id="UP000436027"/>
    </source>
</evidence>
<evidence type="ECO:0000313" key="2">
    <source>
        <dbReference type="EMBL" id="KAB1887529.1"/>
    </source>
</evidence>
<dbReference type="AlphaFoldDB" id="A0AAD3X556"/>
<keyword evidence="1" id="KW-0175">Coiled coil</keyword>
<dbReference type="EMBL" id="WAAQ01000001">
    <property type="protein sequence ID" value="KAB1887529.1"/>
    <property type="molecule type" value="Genomic_DNA"/>
</dbReference>